<evidence type="ECO:0000256" key="10">
    <source>
        <dbReference type="SAM" id="MobiDB-lite"/>
    </source>
</evidence>
<keyword evidence="12" id="KW-1185">Reference proteome</keyword>
<evidence type="ECO:0000256" key="8">
    <source>
        <dbReference type="ARBA" id="ARBA00023212"/>
    </source>
</evidence>
<keyword evidence="5" id="KW-0963">Cytoplasm</keyword>
<evidence type="ECO:0000256" key="3">
    <source>
        <dbReference type="ARBA" id="ARBA00009071"/>
    </source>
</evidence>
<dbReference type="PANTHER" id="PTHR31598:SF1">
    <property type="entry name" value="DYNEIN REGULATORY COMPLEX PROTEIN 10"/>
    <property type="match status" value="1"/>
</dbReference>
<dbReference type="PANTHER" id="PTHR31598">
    <property type="entry name" value="IQ DOMAIN-CONTAINING PROTEIN D"/>
    <property type="match status" value="1"/>
</dbReference>
<evidence type="ECO:0000256" key="7">
    <source>
        <dbReference type="ARBA" id="ARBA00023069"/>
    </source>
</evidence>
<evidence type="ECO:0000256" key="1">
    <source>
        <dbReference type="ARBA" id="ARBA00003029"/>
    </source>
</evidence>
<dbReference type="Proteomes" id="UP001329430">
    <property type="component" value="Chromosome 7"/>
</dbReference>
<dbReference type="InterPro" id="IPR042815">
    <property type="entry name" value="DRC10"/>
</dbReference>
<dbReference type="AlphaFoldDB" id="A0AAN7VB67"/>
<reference evidence="11 12" key="1">
    <citation type="journal article" date="2024" name="Insects">
        <title>An Improved Chromosome-Level Genome Assembly of the Firefly Pyrocoelia pectoralis.</title>
        <authorList>
            <person name="Fu X."/>
            <person name="Meyer-Rochow V.B."/>
            <person name="Ballantyne L."/>
            <person name="Zhu X."/>
        </authorList>
    </citation>
    <scope>NUCLEOTIDE SEQUENCE [LARGE SCALE GENOMIC DNA]</scope>
    <source>
        <strain evidence="11">XCY_ONT2</strain>
    </source>
</reference>
<comment type="caution">
    <text evidence="11">The sequence shown here is derived from an EMBL/GenBank/DDBJ whole genome shotgun (WGS) entry which is preliminary data.</text>
</comment>
<evidence type="ECO:0000256" key="5">
    <source>
        <dbReference type="ARBA" id="ARBA00022490"/>
    </source>
</evidence>
<dbReference type="EMBL" id="JAVRBK010000007">
    <property type="protein sequence ID" value="KAK5641836.1"/>
    <property type="molecule type" value="Genomic_DNA"/>
</dbReference>
<keyword evidence="7" id="KW-0969">Cilium</keyword>
<evidence type="ECO:0000313" key="11">
    <source>
        <dbReference type="EMBL" id="KAK5641836.1"/>
    </source>
</evidence>
<evidence type="ECO:0000256" key="2">
    <source>
        <dbReference type="ARBA" id="ARBA00004611"/>
    </source>
</evidence>
<accession>A0AAN7VB67</accession>
<evidence type="ECO:0000256" key="6">
    <source>
        <dbReference type="ARBA" id="ARBA00022846"/>
    </source>
</evidence>
<comment type="subcellular location">
    <subcellularLocation>
        <location evidence="2">Cytoplasm</location>
        <location evidence="2">Cytoskeleton</location>
        <location evidence="2">Flagellum axoneme</location>
    </subcellularLocation>
</comment>
<evidence type="ECO:0000256" key="4">
    <source>
        <dbReference type="ARBA" id="ARBA00021752"/>
    </source>
</evidence>
<comment type="similarity">
    <text evidence="3">Belongs to the DRC10 family.</text>
</comment>
<evidence type="ECO:0000256" key="9">
    <source>
        <dbReference type="ARBA" id="ARBA00023273"/>
    </source>
</evidence>
<name>A0AAN7VB67_9COLE</name>
<keyword evidence="6" id="KW-0282">Flagellum</keyword>
<feature type="region of interest" description="Disordered" evidence="10">
    <location>
        <begin position="355"/>
        <end position="390"/>
    </location>
</feature>
<proteinExistence type="inferred from homology"/>
<gene>
    <name evidence="11" type="ORF">RI129_010383</name>
</gene>
<evidence type="ECO:0000313" key="12">
    <source>
        <dbReference type="Proteomes" id="UP001329430"/>
    </source>
</evidence>
<protein>
    <recommendedName>
        <fullName evidence="4">Dynein regulatory complex protein 10</fullName>
    </recommendedName>
</protein>
<sequence length="390" mass="45510">MSDTFAVTQLPQDGAELKLQYERILQVLDLVIKKIKICVCLPNFLEHSPTILGNVAECEYIRGTSAKYLRQHSSSLANFKSGDGTMINNTNPKAAPKRKTPLALDSLKIDPDMTHIVEMLYKNRKVKNVAFEKYAHLSKAKYVHITDALKMMHQIMKEKSEINAIEQIMREKSLKRAFRENIEMRTHLQAKPVEPDENLFDKVNLLNRVFLKYSLKGCDQLESFDANQPPILVPREDSETRMLTVSAISLLRQSDLSNEAKTVTSQYDAVLSEHLKIEKKLRAKRLKFETKLVSWLNKFDADTYNEQEERMDVLRNSFKEQRAQFEQLWNEKLEESLALFRINRAARIIQRFWRKYRPPQQKKQKKKTKKKKKFKGPIGKAARKLARSDR</sequence>
<keyword evidence="8" id="KW-0206">Cytoskeleton</keyword>
<keyword evidence="9" id="KW-0966">Cell projection</keyword>
<organism evidence="11 12">
    <name type="scientific">Pyrocoelia pectoralis</name>
    <dbReference type="NCBI Taxonomy" id="417401"/>
    <lineage>
        <taxon>Eukaryota</taxon>
        <taxon>Metazoa</taxon>
        <taxon>Ecdysozoa</taxon>
        <taxon>Arthropoda</taxon>
        <taxon>Hexapoda</taxon>
        <taxon>Insecta</taxon>
        <taxon>Pterygota</taxon>
        <taxon>Neoptera</taxon>
        <taxon>Endopterygota</taxon>
        <taxon>Coleoptera</taxon>
        <taxon>Polyphaga</taxon>
        <taxon>Elateriformia</taxon>
        <taxon>Elateroidea</taxon>
        <taxon>Lampyridae</taxon>
        <taxon>Lampyrinae</taxon>
        <taxon>Pyrocoelia</taxon>
    </lineage>
</organism>
<comment type="function">
    <text evidence="1">Component of the nexin-dynein regulatory complex (N-DRC), a key regulator of ciliary/flagellar motility which maintains the alignment and integrity of the distal axoneme and regulates microtubule sliding in motile axonemes.</text>
</comment>